<evidence type="ECO:0000259" key="12">
    <source>
        <dbReference type="Pfam" id="PF01931"/>
    </source>
</evidence>
<dbReference type="GO" id="GO:0000166">
    <property type="term" value="F:nucleotide binding"/>
    <property type="evidence" value="ECO:0007669"/>
    <property type="project" value="UniProtKB-KW"/>
</dbReference>
<evidence type="ECO:0000256" key="2">
    <source>
        <dbReference type="ARBA" id="ARBA00001946"/>
    </source>
</evidence>
<dbReference type="EC" id="3.6.1.73" evidence="9"/>
<dbReference type="NCBIfam" id="TIGR00258">
    <property type="entry name" value="inosine/xanthosine triphosphatase"/>
    <property type="match status" value="1"/>
</dbReference>
<evidence type="ECO:0000256" key="10">
    <source>
        <dbReference type="ARBA" id="ARBA00048174"/>
    </source>
</evidence>
<evidence type="ECO:0000256" key="9">
    <source>
        <dbReference type="ARBA" id="ARBA00038901"/>
    </source>
</evidence>
<evidence type="ECO:0000256" key="1">
    <source>
        <dbReference type="ARBA" id="ARBA00001936"/>
    </source>
</evidence>
<evidence type="ECO:0000256" key="11">
    <source>
        <dbReference type="ARBA" id="ARBA00048781"/>
    </source>
</evidence>
<keyword evidence="3" id="KW-0479">Metal-binding</keyword>
<proteinExistence type="predicted"/>
<sequence length="181" mass="18177">MRIAVGSGNPVKREATVRVFPDDEVVAEPVSSGVSEQPMGHEETRQGARNRAAAALGAGAYDLGVGIEGGVASVGGPATGSGGVEARAADAELYLVMWSAVTDGDRWGVGAGPSLPLPTAIAARVRDGEELGPVMDDVLGESNVAENQGAAGAFTDGRLTRTDALDAAVAAAASPFLSDLY</sequence>
<evidence type="ECO:0000313" key="13">
    <source>
        <dbReference type="EMBL" id="MFD1597416.1"/>
    </source>
</evidence>
<comment type="cofactor">
    <cofactor evidence="2">
        <name>Mg(2+)</name>
        <dbReference type="ChEBI" id="CHEBI:18420"/>
    </cofactor>
</comment>
<evidence type="ECO:0000256" key="4">
    <source>
        <dbReference type="ARBA" id="ARBA00022741"/>
    </source>
</evidence>
<evidence type="ECO:0000256" key="8">
    <source>
        <dbReference type="ARBA" id="ARBA00023211"/>
    </source>
</evidence>
<dbReference type="Proteomes" id="UP001597085">
    <property type="component" value="Unassembled WGS sequence"/>
</dbReference>
<dbReference type="Gene3D" id="3.90.950.10">
    <property type="match status" value="1"/>
</dbReference>
<comment type="caution">
    <text evidence="13">The sequence shown here is derived from an EMBL/GenBank/DDBJ whole genome shotgun (WGS) entry which is preliminary data.</text>
</comment>
<dbReference type="InterPro" id="IPR050299">
    <property type="entry name" value="YjjX_NTPase"/>
</dbReference>
<protein>
    <recommendedName>
        <fullName evidence="9">inosine/xanthosine triphosphatase</fullName>
        <ecNumber evidence="9">3.6.1.73</ecNumber>
    </recommendedName>
</protein>
<reference evidence="13 14" key="1">
    <citation type="journal article" date="2019" name="Int. J. Syst. Evol. Microbiol.">
        <title>The Global Catalogue of Microorganisms (GCM) 10K type strain sequencing project: providing services to taxonomists for standard genome sequencing and annotation.</title>
        <authorList>
            <consortium name="The Broad Institute Genomics Platform"/>
            <consortium name="The Broad Institute Genome Sequencing Center for Infectious Disease"/>
            <person name="Wu L."/>
            <person name="Ma J."/>
        </authorList>
    </citation>
    <scope>NUCLEOTIDE SEQUENCE [LARGE SCALE GENOMIC DNA]</scope>
    <source>
        <strain evidence="13 14">CGMCC 1.12121</strain>
    </source>
</reference>
<dbReference type="InterPro" id="IPR002786">
    <property type="entry name" value="Non_canon_purine_NTPase"/>
</dbReference>
<dbReference type="RefSeq" id="WP_256421700.1">
    <property type="nucleotide sequence ID" value="NZ_JANHDI010000008.1"/>
</dbReference>
<comment type="cofactor">
    <cofactor evidence="1">
        <name>Mn(2+)</name>
        <dbReference type="ChEBI" id="CHEBI:29035"/>
    </cofactor>
</comment>
<evidence type="ECO:0000256" key="6">
    <source>
        <dbReference type="ARBA" id="ARBA00022842"/>
    </source>
</evidence>
<keyword evidence="8" id="KW-0464">Manganese</keyword>
<evidence type="ECO:0000256" key="7">
    <source>
        <dbReference type="ARBA" id="ARBA00023080"/>
    </source>
</evidence>
<gene>
    <name evidence="13" type="primary">yjjX</name>
    <name evidence="13" type="ORF">ACFSBX_00310</name>
</gene>
<dbReference type="InterPro" id="IPR026533">
    <property type="entry name" value="NTPase/PRRC1"/>
</dbReference>
<dbReference type="InterPro" id="IPR029001">
    <property type="entry name" value="ITPase-like_fam"/>
</dbReference>
<keyword evidence="6" id="KW-0460">Magnesium</keyword>
<keyword evidence="5 13" id="KW-0378">Hydrolase</keyword>
<dbReference type="GO" id="GO:0103023">
    <property type="term" value="F:ITPase activity"/>
    <property type="evidence" value="ECO:0007669"/>
    <property type="project" value="UniProtKB-EC"/>
</dbReference>
<dbReference type="Pfam" id="PF01931">
    <property type="entry name" value="NTPase_I-T"/>
    <property type="match status" value="1"/>
</dbReference>
<comment type="catalytic activity">
    <reaction evidence="11">
        <text>XTP + H2O = XDP + phosphate + H(+)</text>
        <dbReference type="Rhea" id="RHEA:28406"/>
        <dbReference type="ChEBI" id="CHEBI:15377"/>
        <dbReference type="ChEBI" id="CHEBI:15378"/>
        <dbReference type="ChEBI" id="CHEBI:43474"/>
        <dbReference type="ChEBI" id="CHEBI:59884"/>
        <dbReference type="ChEBI" id="CHEBI:61314"/>
        <dbReference type="EC" id="3.6.1.73"/>
    </reaction>
</comment>
<comment type="catalytic activity">
    <reaction evidence="10">
        <text>ITP + H2O = IDP + phosphate + H(+)</text>
        <dbReference type="Rhea" id="RHEA:28330"/>
        <dbReference type="ChEBI" id="CHEBI:15377"/>
        <dbReference type="ChEBI" id="CHEBI:15378"/>
        <dbReference type="ChEBI" id="CHEBI:43474"/>
        <dbReference type="ChEBI" id="CHEBI:58280"/>
        <dbReference type="ChEBI" id="CHEBI:61402"/>
        <dbReference type="EC" id="3.6.1.73"/>
    </reaction>
</comment>
<dbReference type="AlphaFoldDB" id="A0ABD6CJG9"/>
<evidence type="ECO:0000256" key="5">
    <source>
        <dbReference type="ARBA" id="ARBA00022801"/>
    </source>
</evidence>
<keyword evidence="7" id="KW-0546">Nucleotide metabolism</keyword>
<evidence type="ECO:0000313" key="14">
    <source>
        <dbReference type="Proteomes" id="UP001597085"/>
    </source>
</evidence>
<evidence type="ECO:0000256" key="3">
    <source>
        <dbReference type="ARBA" id="ARBA00022723"/>
    </source>
</evidence>
<dbReference type="PANTHER" id="PTHR34699:SF2">
    <property type="entry name" value="NON-CANONICAL PURINE NTP PHOSPHATASE_PRRC1 DOMAIN-CONTAINING PROTEIN"/>
    <property type="match status" value="1"/>
</dbReference>
<dbReference type="GO" id="GO:0046872">
    <property type="term" value="F:metal ion binding"/>
    <property type="evidence" value="ECO:0007669"/>
    <property type="project" value="UniProtKB-KW"/>
</dbReference>
<name>A0ABD6CJG9_9EURY</name>
<dbReference type="EMBL" id="JBHUDK010000002">
    <property type="protein sequence ID" value="MFD1597416.1"/>
    <property type="molecule type" value="Genomic_DNA"/>
</dbReference>
<organism evidence="13 14">
    <name type="scientific">Halobellus rarus</name>
    <dbReference type="NCBI Taxonomy" id="1126237"/>
    <lineage>
        <taxon>Archaea</taxon>
        <taxon>Methanobacteriati</taxon>
        <taxon>Methanobacteriota</taxon>
        <taxon>Stenosarchaea group</taxon>
        <taxon>Halobacteria</taxon>
        <taxon>Halobacteriales</taxon>
        <taxon>Haloferacaceae</taxon>
        <taxon>Halobellus</taxon>
    </lineage>
</organism>
<keyword evidence="4" id="KW-0547">Nucleotide-binding</keyword>
<accession>A0ABD6CJG9</accession>
<dbReference type="GO" id="GO:0009117">
    <property type="term" value="P:nucleotide metabolic process"/>
    <property type="evidence" value="ECO:0007669"/>
    <property type="project" value="UniProtKB-KW"/>
</dbReference>
<dbReference type="SUPFAM" id="SSF52972">
    <property type="entry name" value="ITPase-like"/>
    <property type="match status" value="1"/>
</dbReference>
<keyword evidence="14" id="KW-1185">Reference proteome</keyword>
<feature type="domain" description="Non-canonical purine NTP phosphatase/PRRC1" evidence="12">
    <location>
        <begin position="6"/>
        <end position="177"/>
    </location>
</feature>
<dbReference type="PANTHER" id="PTHR34699">
    <property type="match status" value="1"/>
</dbReference>